<feature type="region of interest" description="Disordered" evidence="1">
    <location>
        <begin position="234"/>
        <end position="274"/>
    </location>
</feature>
<evidence type="ECO:0000313" key="3">
    <source>
        <dbReference type="Proteomes" id="UP000800038"/>
    </source>
</evidence>
<evidence type="ECO:0000313" key="2">
    <source>
        <dbReference type="EMBL" id="KAF1936847.1"/>
    </source>
</evidence>
<sequence>MARERDEHLSRRAAFIPRSAYDDVGLAGQATDTGTGSSLLDTAGYRNVNIDIPLNSQSSLHMELISLHDHTRTSSPCTHQTSDSDAGTVQEALQEYVELDATGHNRQAQQSPRKSLPSHWLPKSAGPNLATAQRAKERTHKTGSPIEVKTLRGTRSSLDLGKTHSRDGATFLTKEALAAVESNIVSPTSPLSPSRLRRSPSKPTKPVWGSPNGSPRSHARATIRMSPTKSTYLHAESAHARAPSSVGTSTGGQSFHTAEGSPVRSPAGTEHSYQSIAENPQKVEISALDLVADNEDIQASGSRPPALKATTEGKASSMKPRLTINIPLDAGSSDEQKLASTSTSATAISTASVSPFSLSSWSLSSPVQASRIPRVATASKAGNAAQRSNLKRAQSVRLLISKDTIPQESAAEPHEVPLPETPAAASLRHVRTVDSSGTTPIISRTSGTQQAPLSDAKASENTDTPPAHTASPADQADARTFDPMEIDSYELLEHVPLGPANVSGHTSRATSNTTVKATPAVRDPFLMDPAIIYSRKNSDVFGMTLNRSIITPPLTVMMAHKMNAGTLHLNAIQADAASIAANRTTSATSNTSLALGKTDRYVPSIRKQEGSEHSTQSVMGSDLRATAREFVPQAAPTTDPVIATAEATSPVLPQDISGFPVDISMLDRNGVPFLYYMYPVHLAYEQGFRNGRAKSPKKLKHKKQRSSISSPISDQQHFSKAVPIMGASPATPLSTAATQRQTSAEMMPPPPIPAHRHQEDPKRENSNPGLQMQISEMKISKEAPSASFTSQLDMIADQGALRDRTNYNTPRSYPIDLTTIRNVGLPLGPRSMYPTNYYTMPHRGYRQQNRYNGNGLYGGRGNAGVPMYDTAPFPDPIPPHGRPDQGQAQAQAGVPPDYRGYTIGKEACGMVNIEVATERGGGETCNACSPGH</sequence>
<organism evidence="2 3">
    <name type="scientific">Clathrospora elynae</name>
    <dbReference type="NCBI Taxonomy" id="706981"/>
    <lineage>
        <taxon>Eukaryota</taxon>
        <taxon>Fungi</taxon>
        <taxon>Dikarya</taxon>
        <taxon>Ascomycota</taxon>
        <taxon>Pezizomycotina</taxon>
        <taxon>Dothideomycetes</taxon>
        <taxon>Pleosporomycetidae</taxon>
        <taxon>Pleosporales</taxon>
        <taxon>Diademaceae</taxon>
        <taxon>Clathrospora</taxon>
    </lineage>
</organism>
<proteinExistence type="predicted"/>
<reference evidence="2" key="1">
    <citation type="journal article" date="2020" name="Stud. Mycol.">
        <title>101 Dothideomycetes genomes: a test case for predicting lifestyles and emergence of pathogens.</title>
        <authorList>
            <person name="Haridas S."/>
            <person name="Albert R."/>
            <person name="Binder M."/>
            <person name="Bloem J."/>
            <person name="Labutti K."/>
            <person name="Salamov A."/>
            <person name="Andreopoulos B."/>
            <person name="Baker S."/>
            <person name="Barry K."/>
            <person name="Bills G."/>
            <person name="Bluhm B."/>
            <person name="Cannon C."/>
            <person name="Castanera R."/>
            <person name="Culley D."/>
            <person name="Daum C."/>
            <person name="Ezra D."/>
            <person name="Gonzalez J."/>
            <person name="Henrissat B."/>
            <person name="Kuo A."/>
            <person name="Liang C."/>
            <person name="Lipzen A."/>
            <person name="Lutzoni F."/>
            <person name="Magnuson J."/>
            <person name="Mondo S."/>
            <person name="Nolan M."/>
            <person name="Ohm R."/>
            <person name="Pangilinan J."/>
            <person name="Park H.-J."/>
            <person name="Ramirez L."/>
            <person name="Alfaro M."/>
            <person name="Sun H."/>
            <person name="Tritt A."/>
            <person name="Yoshinaga Y."/>
            <person name="Zwiers L.-H."/>
            <person name="Turgeon B."/>
            <person name="Goodwin S."/>
            <person name="Spatafora J."/>
            <person name="Crous P."/>
            <person name="Grigoriev I."/>
        </authorList>
    </citation>
    <scope>NUCLEOTIDE SEQUENCE</scope>
    <source>
        <strain evidence="2">CBS 161.51</strain>
    </source>
</reference>
<protein>
    <submittedName>
        <fullName evidence="2">Uncharacterized protein</fullName>
    </submittedName>
</protein>
<dbReference type="OrthoDB" id="3795043at2759"/>
<keyword evidence="3" id="KW-1185">Reference proteome</keyword>
<feature type="region of interest" description="Disordered" evidence="1">
    <location>
        <begin position="103"/>
        <end position="145"/>
    </location>
</feature>
<dbReference type="AlphaFoldDB" id="A0A6A5SHI2"/>
<feature type="region of interest" description="Disordered" evidence="1">
    <location>
        <begin position="295"/>
        <end position="317"/>
    </location>
</feature>
<feature type="region of interest" description="Disordered" evidence="1">
    <location>
        <begin position="876"/>
        <end position="895"/>
    </location>
</feature>
<feature type="compositionally biased region" description="Basic residues" evidence="1">
    <location>
        <begin position="693"/>
        <end position="705"/>
    </location>
</feature>
<feature type="compositionally biased region" description="Polar residues" evidence="1">
    <location>
        <begin position="706"/>
        <end position="718"/>
    </location>
</feature>
<evidence type="ECO:0000256" key="1">
    <source>
        <dbReference type="SAM" id="MobiDB-lite"/>
    </source>
</evidence>
<dbReference type="Proteomes" id="UP000800038">
    <property type="component" value="Unassembled WGS sequence"/>
</dbReference>
<name>A0A6A5SHI2_9PLEO</name>
<feature type="compositionally biased region" description="Basic and acidic residues" evidence="1">
    <location>
        <begin position="756"/>
        <end position="765"/>
    </location>
</feature>
<feature type="region of interest" description="Disordered" evidence="1">
    <location>
        <begin position="406"/>
        <end position="479"/>
    </location>
</feature>
<accession>A0A6A5SHI2</accession>
<dbReference type="EMBL" id="ML976166">
    <property type="protein sequence ID" value="KAF1936847.1"/>
    <property type="molecule type" value="Genomic_DNA"/>
</dbReference>
<feature type="compositionally biased region" description="Polar residues" evidence="1">
    <location>
        <begin position="245"/>
        <end position="256"/>
    </location>
</feature>
<feature type="compositionally biased region" description="Polar residues" evidence="1">
    <location>
        <begin position="104"/>
        <end position="113"/>
    </location>
</feature>
<feature type="region of interest" description="Disordered" evidence="1">
    <location>
        <begin position="693"/>
        <end position="768"/>
    </location>
</feature>
<feature type="region of interest" description="Disordered" evidence="1">
    <location>
        <begin position="185"/>
        <end position="222"/>
    </location>
</feature>
<feature type="compositionally biased region" description="Low complexity" evidence="1">
    <location>
        <begin position="727"/>
        <end position="738"/>
    </location>
</feature>
<feature type="compositionally biased region" description="Polar residues" evidence="1">
    <location>
        <begin position="433"/>
        <end position="452"/>
    </location>
</feature>
<gene>
    <name evidence="2" type="ORF">EJ02DRAFT_358164</name>
</gene>